<keyword evidence="2" id="KW-1185">Reference proteome</keyword>
<comment type="caution">
    <text evidence="1">The sequence shown here is derived from an EMBL/GenBank/DDBJ whole genome shotgun (WGS) entry which is preliminary data.</text>
</comment>
<organism evidence="1 2">
    <name type="scientific">Bowmanella pacifica</name>
    <dbReference type="NCBI Taxonomy" id="502051"/>
    <lineage>
        <taxon>Bacteria</taxon>
        <taxon>Pseudomonadati</taxon>
        <taxon>Pseudomonadota</taxon>
        <taxon>Gammaproteobacteria</taxon>
        <taxon>Alteromonadales</taxon>
        <taxon>Alteromonadaceae</taxon>
        <taxon>Bowmanella</taxon>
    </lineage>
</organism>
<gene>
    <name evidence="1" type="ORF">GCM10010982_17930</name>
</gene>
<dbReference type="EMBL" id="BMLS01000002">
    <property type="protein sequence ID" value="GGO68611.1"/>
    <property type="molecule type" value="Genomic_DNA"/>
</dbReference>
<dbReference type="Proteomes" id="UP000606935">
    <property type="component" value="Unassembled WGS sequence"/>
</dbReference>
<proteinExistence type="predicted"/>
<reference evidence="1" key="1">
    <citation type="journal article" date="2014" name="Int. J. Syst. Evol. Microbiol.">
        <title>Complete genome sequence of Corynebacterium casei LMG S-19264T (=DSM 44701T), isolated from a smear-ripened cheese.</title>
        <authorList>
            <consortium name="US DOE Joint Genome Institute (JGI-PGF)"/>
            <person name="Walter F."/>
            <person name="Albersmeier A."/>
            <person name="Kalinowski J."/>
            <person name="Ruckert C."/>
        </authorList>
    </citation>
    <scope>NUCLEOTIDE SEQUENCE</scope>
    <source>
        <strain evidence="1">CGMCC 1.7086</strain>
    </source>
</reference>
<evidence type="ECO:0000313" key="2">
    <source>
        <dbReference type="Proteomes" id="UP000606935"/>
    </source>
</evidence>
<reference evidence="1" key="2">
    <citation type="submission" date="2020-09" db="EMBL/GenBank/DDBJ databases">
        <authorList>
            <person name="Sun Q."/>
            <person name="Zhou Y."/>
        </authorList>
    </citation>
    <scope>NUCLEOTIDE SEQUENCE</scope>
    <source>
        <strain evidence="1">CGMCC 1.7086</strain>
    </source>
</reference>
<dbReference type="AlphaFoldDB" id="A0A917YY07"/>
<accession>A0A917YY07</accession>
<name>A0A917YY07_9ALTE</name>
<sequence>MYFFHDEGIVLDCQACLLDIKHSTFLLASQFTVFTFALSGLEITKTPLQISYGC</sequence>
<evidence type="ECO:0000313" key="1">
    <source>
        <dbReference type="EMBL" id="GGO68611.1"/>
    </source>
</evidence>
<protein>
    <submittedName>
        <fullName evidence="1">Uncharacterized protein</fullName>
    </submittedName>
</protein>